<protein>
    <submittedName>
        <fullName evidence="1">Uncharacterized protein</fullName>
    </submittedName>
</protein>
<name>A0A085GC49_EWIA3</name>
<proteinExistence type="predicted"/>
<dbReference type="EMBL" id="JMPJ01000049">
    <property type="protein sequence ID" value="KFC81294.1"/>
    <property type="molecule type" value="Genomic_DNA"/>
</dbReference>
<sequence length="60" mass="6606">MEHAAKAGLSMLTLWLERLTLLPFWGTSLESSWLLQAANTRTAPANNTRKAVIISPAPEE</sequence>
<dbReference type="Proteomes" id="UP000028640">
    <property type="component" value="Unassembled WGS sequence"/>
</dbReference>
<evidence type="ECO:0000313" key="2">
    <source>
        <dbReference type="Proteomes" id="UP000028640"/>
    </source>
</evidence>
<accession>A0A085GC49</accession>
<keyword evidence="2" id="KW-1185">Reference proteome</keyword>
<dbReference type="AlphaFoldDB" id="A0A085GC49"/>
<organism evidence="1 2">
    <name type="scientific">Ewingella americana (strain ATCC 33852 / DSM 4580 / CCUG 14506 / JCM 5911 / LMG 7869 / NCTC 12157 / CDC 1468-78)</name>
    <dbReference type="NCBI Taxonomy" id="910964"/>
    <lineage>
        <taxon>Bacteria</taxon>
        <taxon>Pseudomonadati</taxon>
        <taxon>Pseudomonadota</taxon>
        <taxon>Gammaproteobacteria</taxon>
        <taxon>Enterobacterales</taxon>
        <taxon>Yersiniaceae</taxon>
        <taxon>Ewingella</taxon>
    </lineage>
</organism>
<comment type="caution">
    <text evidence="1">The sequence shown here is derived from an EMBL/GenBank/DDBJ whole genome shotgun (WGS) entry which is preliminary data.</text>
</comment>
<reference evidence="1 2" key="1">
    <citation type="submission" date="2014-05" db="EMBL/GenBank/DDBJ databases">
        <title>ATOL: Assembling a taxonomically balanced genome-scale reconstruction of the evolutionary history of the Enterobacteriaceae.</title>
        <authorList>
            <person name="Plunkett G.III."/>
            <person name="Neeno-Eckwall E.C."/>
            <person name="Glasner J.D."/>
            <person name="Perna N.T."/>
        </authorList>
    </citation>
    <scope>NUCLEOTIDE SEQUENCE [LARGE SCALE GENOMIC DNA]</scope>
    <source>
        <strain evidence="1 2">ATCC 33852</strain>
    </source>
</reference>
<gene>
    <name evidence="1" type="ORF">GEAM_1722</name>
</gene>
<evidence type="ECO:0000313" key="1">
    <source>
        <dbReference type="EMBL" id="KFC81294.1"/>
    </source>
</evidence>